<dbReference type="Gene3D" id="3.40.50.10350">
    <property type="entry name" value="Glycerate kinase, domain 1"/>
    <property type="match status" value="1"/>
</dbReference>
<dbReference type="InterPro" id="IPR004381">
    <property type="entry name" value="Glycerate_kinase"/>
</dbReference>
<evidence type="ECO:0000313" key="6">
    <source>
        <dbReference type="Proteomes" id="UP001296993"/>
    </source>
</evidence>
<dbReference type="Proteomes" id="UP001296993">
    <property type="component" value="Unassembled WGS sequence"/>
</dbReference>
<organism evidence="5 6">
    <name type="scientific">Paeniglutamicibacter kerguelensis</name>
    <dbReference type="NCBI Taxonomy" id="254788"/>
    <lineage>
        <taxon>Bacteria</taxon>
        <taxon>Bacillati</taxon>
        <taxon>Actinomycetota</taxon>
        <taxon>Actinomycetes</taxon>
        <taxon>Micrococcales</taxon>
        <taxon>Micrococcaceae</taxon>
        <taxon>Paeniglutamicibacter</taxon>
    </lineage>
</organism>
<evidence type="ECO:0000256" key="4">
    <source>
        <dbReference type="PIRNR" id="PIRNR006078"/>
    </source>
</evidence>
<sequence length="420" mass="42829">MPGWWFRMPEAGRPLRVLVAPDKFKGSLTATEAAAAMAEGVLRVYPEALVTRFPIADGGEGTLDAAVNAGYELRSAVVTGPLDQEILAHWAFHREVDGTARAVIETAQASGLAASARTPEGALSAHSYGCGELILRALDAGATEIIIGLGGSAMSDGGSGALLALGLRILDAHGDAVGLGGGHLAGVASVDASGLDPRLGKVRIRLAVDVTNPLLGPDGSAAVFAPQKGADLPSVAALEAGLRNWSKVLRQTTGRDVNVPGAGAAGGFPAAFLAFTGAVLEPGFRRVAELSGLAAQLDVTDLVITGEGSLDAQSFEGKAPIALAEVARVRNLPVLVVAGRIAATPEELERYGITGAAQLLDFARGTSGTPDPEDAMANAALYLRSATAQVLARMLEPDVARGDALGAIRPETEELHPAGL</sequence>
<name>A0ABS4X7T9_9MICC</name>
<dbReference type="PANTHER" id="PTHR21599:SF0">
    <property type="entry name" value="GLYCERATE KINASE"/>
    <property type="match status" value="1"/>
</dbReference>
<dbReference type="PANTHER" id="PTHR21599">
    <property type="entry name" value="GLYCERATE KINASE"/>
    <property type="match status" value="1"/>
</dbReference>
<dbReference type="InterPro" id="IPR018193">
    <property type="entry name" value="Glyc_kinase_flavodox-like_fold"/>
</dbReference>
<protein>
    <submittedName>
        <fullName evidence="5">Glycerate kinase</fullName>
        <ecNumber evidence="5">2.7.1.31</ecNumber>
    </submittedName>
</protein>
<evidence type="ECO:0000313" key="5">
    <source>
        <dbReference type="EMBL" id="MBP2384531.1"/>
    </source>
</evidence>
<proteinExistence type="inferred from homology"/>
<dbReference type="Gene3D" id="3.90.1510.10">
    <property type="entry name" value="Glycerate kinase, domain 2"/>
    <property type="match status" value="1"/>
</dbReference>
<evidence type="ECO:0000256" key="2">
    <source>
        <dbReference type="ARBA" id="ARBA00022679"/>
    </source>
</evidence>
<reference evidence="5 6" key="1">
    <citation type="submission" date="2021-03" db="EMBL/GenBank/DDBJ databases">
        <title>Sequencing the genomes of 1000 actinobacteria strains.</title>
        <authorList>
            <person name="Klenk H.-P."/>
        </authorList>
    </citation>
    <scope>NUCLEOTIDE SEQUENCE [LARGE SCALE GENOMIC DNA]</scope>
    <source>
        <strain evidence="5 6">DSM 15797</strain>
    </source>
</reference>
<gene>
    <name evidence="5" type="ORF">JOF47_000042</name>
</gene>
<dbReference type="EC" id="2.7.1.31" evidence="5"/>
<dbReference type="InterPro" id="IPR036129">
    <property type="entry name" value="Glycerate_kinase_sf"/>
</dbReference>
<dbReference type="EMBL" id="JAGIOF010000001">
    <property type="protein sequence ID" value="MBP2384531.1"/>
    <property type="molecule type" value="Genomic_DNA"/>
</dbReference>
<evidence type="ECO:0000256" key="3">
    <source>
        <dbReference type="ARBA" id="ARBA00022777"/>
    </source>
</evidence>
<comment type="caution">
    <text evidence="5">The sequence shown here is derived from an EMBL/GenBank/DDBJ whole genome shotgun (WGS) entry which is preliminary data.</text>
</comment>
<accession>A0ABS4X7T9</accession>
<dbReference type="NCBIfam" id="TIGR00045">
    <property type="entry name" value="glycerate kinase"/>
    <property type="match status" value="1"/>
</dbReference>
<dbReference type="Pfam" id="PF02595">
    <property type="entry name" value="Gly_kinase"/>
    <property type="match status" value="1"/>
</dbReference>
<dbReference type="PIRSF" id="PIRSF006078">
    <property type="entry name" value="GlxK"/>
    <property type="match status" value="1"/>
</dbReference>
<evidence type="ECO:0000256" key="1">
    <source>
        <dbReference type="ARBA" id="ARBA00006284"/>
    </source>
</evidence>
<comment type="similarity">
    <text evidence="1 4">Belongs to the glycerate kinase type-1 family.</text>
</comment>
<dbReference type="SUPFAM" id="SSF110738">
    <property type="entry name" value="Glycerate kinase I"/>
    <property type="match status" value="1"/>
</dbReference>
<dbReference type="GO" id="GO:0008887">
    <property type="term" value="F:glycerate kinase activity"/>
    <property type="evidence" value="ECO:0007669"/>
    <property type="project" value="UniProtKB-EC"/>
</dbReference>
<dbReference type="InterPro" id="IPR018197">
    <property type="entry name" value="Glycerate_kinase_RE-like"/>
</dbReference>
<dbReference type="RefSeq" id="WP_245356190.1">
    <property type="nucleotide sequence ID" value="NZ_BAAAJY010000008.1"/>
</dbReference>
<keyword evidence="2 4" id="KW-0808">Transferase</keyword>
<keyword evidence="6" id="KW-1185">Reference proteome</keyword>
<keyword evidence="3 4" id="KW-0418">Kinase</keyword>